<dbReference type="SMART" id="SM01180">
    <property type="entry name" value="DWNN"/>
    <property type="match status" value="1"/>
</dbReference>
<proteinExistence type="predicted"/>
<evidence type="ECO:0000256" key="1">
    <source>
        <dbReference type="ARBA" id="ARBA00004123"/>
    </source>
</evidence>
<dbReference type="InterPro" id="IPR013083">
    <property type="entry name" value="Znf_RING/FYVE/PHD"/>
</dbReference>
<dbReference type="PANTHER" id="PTHR15439:SF0">
    <property type="entry name" value="CELL DIVISION CYCLE AND APOPTOSIS REGULATOR PROTEIN 1-RELATED"/>
    <property type="match status" value="1"/>
</dbReference>
<evidence type="ECO:0000256" key="5">
    <source>
        <dbReference type="ARBA" id="ARBA00023242"/>
    </source>
</evidence>
<dbReference type="GO" id="GO:0061630">
    <property type="term" value="F:ubiquitin protein ligase activity"/>
    <property type="evidence" value="ECO:0007669"/>
    <property type="project" value="InterPro"/>
</dbReference>
<dbReference type="GO" id="GO:0008270">
    <property type="term" value="F:zinc ion binding"/>
    <property type="evidence" value="ECO:0007669"/>
    <property type="project" value="UniProtKB-KW"/>
</dbReference>
<dbReference type="Pfam" id="PF08783">
    <property type="entry name" value="DWNN"/>
    <property type="match status" value="1"/>
</dbReference>
<dbReference type="PANTHER" id="PTHR15439">
    <property type="entry name" value="RETINOBLASTOMA-BINDING PROTEIN 6"/>
    <property type="match status" value="1"/>
</dbReference>
<reference evidence="11" key="1">
    <citation type="submission" date="2023-06" db="EMBL/GenBank/DDBJ databases">
        <authorList>
            <person name="Delattre M."/>
        </authorList>
    </citation>
    <scope>NUCLEOTIDE SEQUENCE</scope>
    <source>
        <strain evidence="11">AF72</strain>
    </source>
</reference>
<evidence type="ECO:0000259" key="8">
    <source>
        <dbReference type="PROSITE" id="PS50089"/>
    </source>
</evidence>
<evidence type="ECO:0008006" key="13">
    <source>
        <dbReference type="Google" id="ProtNLM"/>
    </source>
</evidence>
<feature type="domain" description="DWNN" evidence="10">
    <location>
        <begin position="4"/>
        <end position="75"/>
    </location>
</feature>
<feature type="region of interest" description="Disordered" evidence="7">
    <location>
        <begin position="510"/>
        <end position="1046"/>
    </location>
</feature>
<dbReference type="InterPro" id="IPR036875">
    <property type="entry name" value="Znf_CCHC_sf"/>
</dbReference>
<dbReference type="GO" id="GO:0005634">
    <property type="term" value="C:nucleus"/>
    <property type="evidence" value="ECO:0007669"/>
    <property type="project" value="UniProtKB-SubCell"/>
</dbReference>
<evidence type="ECO:0000256" key="3">
    <source>
        <dbReference type="ARBA" id="ARBA00022771"/>
    </source>
</evidence>
<feature type="compositionally biased region" description="Basic residues" evidence="7">
    <location>
        <begin position="724"/>
        <end position="746"/>
    </location>
</feature>
<feature type="compositionally biased region" description="Basic and acidic residues" evidence="7">
    <location>
        <begin position="817"/>
        <end position="935"/>
    </location>
</feature>
<evidence type="ECO:0000259" key="10">
    <source>
        <dbReference type="PROSITE" id="PS51282"/>
    </source>
</evidence>
<sequence length="1046" mass="119023">MSSIHYKFRASVESKTVRFEGLHILCSDLKREIYTNENIKSESFDLVLANAQTKRSYLSEEMIPRNATIIVQRVPKDGAEKAPKIPKGNGGLILKSSTSDSYVPAEMPSIDPALLEKMTEEERQACLMDLSTKKYHSSNFQRRTKNNIMSGPPPPTYVCNRCNQTGHWYQNCPMANTKKATGMTMDELIVTTADDPHALLHSSGRYVVPRLHYIARNRRTNAGPGSESPADRVVPSRLTCPLCSELLRDAMITTCCGVTFCAECISENLLSDEERKCPKCARTGLSLDDNIIPNGAIREAVQDWIGSANRRAGSANASPNIDDHLPTVSKVRIGLGPSAPVVREAIKDAHQLEPSEMMPPGVTKTEPVAIPAPQIDLSRPPPQFAAAQPAYTQPMVPQASLGIQPSAALLPPGVEAPRPGYPAIGNTMATSENLVPPGMVLPPMNVPPPTLPAASLSNMMHRQVLSTNAPFYGMNLQSAGSSVPVGPVPIALKNDLEKWEDYLAQKDSRRRRNDYHDYRRRERKRSRSYSSSSSESDDDRRRRTDKYPKRRRDDDYGRERDRRRSPRASDRYRHAAESSHRSTRDEPKRKDERRPRKAERIDEKDGKPREEKERRKKEKRDGREQEEKMEVATREDVHSPREDTVAEEAEIGSEDAPNSAEIPEEMKSEVERTGHTPKKELEPEHDSPTVDEYMMIDDRIGNEASDEEKVQNDDEDKEDEGEGRKKKKEKKSKKKKHKKEKKQKKDKYREDDSDGERSSKKKKDKRRDGHDSAEERSYKKKERDPSPAKERRRSTEKEETTGKRNRDRSPAASKPTDASRVRDQARDKNEGRESHREKGQDERRREEERQRPKDPPKEESRSLNEKETGREKSTNDSRSRDSRKVVDRSQRKEDSPRGKEERRRTGDSKPDERPNKESVWKDIKKVTSGEHDRKTPPKSHSSLPNSRTVKNEMDLASQRLQNELLRRKRNESDTRNDGASGQRGADPSIRSHQELRAEKAMKSSRTVSEDTEPKADVFDTSQSGNKPTGMRIQITFDMDKDKKRKH</sequence>
<evidence type="ECO:0000256" key="6">
    <source>
        <dbReference type="PROSITE-ProRule" id="PRU00047"/>
    </source>
</evidence>
<dbReference type="Gene3D" id="4.10.60.10">
    <property type="entry name" value="Zinc finger, CCHC-type"/>
    <property type="match status" value="1"/>
</dbReference>
<feature type="compositionally biased region" description="Polar residues" evidence="7">
    <location>
        <begin position="938"/>
        <end position="948"/>
    </location>
</feature>
<keyword evidence="3 6" id="KW-0863">Zinc-finger</keyword>
<keyword evidence="5" id="KW-0539">Nucleus</keyword>
<keyword evidence="12" id="KW-1185">Reference proteome</keyword>
<evidence type="ECO:0000256" key="4">
    <source>
        <dbReference type="ARBA" id="ARBA00022833"/>
    </source>
</evidence>
<dbReference type="InterPro" id="IPR001841">
    <property type="entry name" value="Znf_RING"/>
</dbReference>
<dbReference type="Gene3D" id="3.30.40.10">
    <property type="entry name" value="Zinc/RING finger domain, C3HC4 (zinc finger)"/>
    <property type="match status" value="1"/>
</dbReference>
<feature type="non-terminal residue" evidence="11">
    <location>
        <position position="1046"/>
    </location>
</feature>
<dbReference type="GO" id="GO:0006511">
    <property type="term" value="P:ubiquitin-dependent protein catabolic process"/>
    <property type="evidence" value="ECO:0007669"/>
    <property type="project" value="TreeGrafter"/>
</dbReference>
<dbReference type="GO" id="GO:0016567">
    <property type="term" value="P:protein ubiquitination"/>
    <property type="evidence" value="ECO:0007669"/>
    <property type="project" value="InterPro"/>
</dbReference>
<dbReference type="SUPFAM" id="SSF57756">
    <property type="entry name" value="Retrovirus zinc finger-like domains"/>
    <property type="match status" value="1"/>
</dbReference>
<keyword evidence="4" id="KW-0862">Zinc</keyword>
<dbReference type="GO" id="GO:0003676">
    <property type="term" value="F:nucleic acid binding"/>
    <property type="evidence" value="ECO:0007669"/>
    <property type="project" value="InterPro"/>
</dbReference>
<dbReference type="InterPro" id="IPR001878">
    <property type="entry name" value="Znf_CCHC"/>
</dbReference>
<dbReference type="Pfam" id="PF13923">
    <property type="entry name" value="zf-C3HC4_2"/>
    <property type="match status" value="1"/>
</dbReference>
<gene>
    <name evidence="11" type="ORF">MSPICULIGERA_LOCUS15762</name>
</gene>
<dbReference type="Pfam" id="PF13696">
    <property type="entry name" value="zf-CCHC_2"/>
    <property type="match status" value="1"/>
</dbReference>
<dbReference type="Gene3D" id="3.10.20.90">
    <property type="entry name" value="Phosphatidylinositol 3-kinase Catalytic Subunit, Chain A, domain 1"/>
    <property type="match status" value="1"/>
</dbReference>
<feature type="domain" description="CCHC-type" evidence="9">
    <location>
        <begin position="159"/>
        <end position="173"/>
    </location>
</feature>
<dbReference type="InterPro" id="IPR033489">
    <property type="entry name" value="RBBP6"/>
</dbReference>
<organism evidence="11 12">
    <name type="scientific">Mesorhabditis spiculigera</name>
    <dbReference type="NCBI Taxonomy" id="96644"/>
    <lineage>
        <taxon>Eukaryota</taxon>
        <taxon>Metazoa</taxon>
        <taxon>Ecdysozoa</taxon>
        <taxon>Nematoda</taxon>
        <taxon>Chromadorea</taxon>
        <taxon>Rhabditida</taxon>
        <taxon>Rhabditina</taxon>
        <taxon>Rhabditomorpha</taxon>
        <taxon>Rhabditoidea</taxon>
        <taxon>Rhabditidae</taxon>
        <taxon>Mesorhabditinae</taxon>
        <taxon>Mesorhabditis</taxon>
    </lineage>
</organism>
<comment type="caution">
    <text evidence="11">The sequence shown here is derived from an EMBL/GenBank/DDBJ whole genome shotgun (WGS) entry which is preliminary data.</text>
</comment>
<dbReference type="GO" id="GO:0006397">
    <property type="term" value="P:mRNA processing"/>
    <property type="evidence" value="ECO:0007669"/>
    <property type="project" value="InterPro"/>
</dbReference>
<evidence type="ECO:0000256" key="2">
    <source>
        <dbReference type="ARBA" id="ARBA00022723"/>
    </source>
</evidence>
<dbReference type="PROSITE" id="PS51282">
    <property type="entry name" value="DWNN"/>
    <property type="match status" value="1"/>
</dbReference>
<dbReference type="PROSITE" id="PS50158">
    <property type="entry name" value="ZF_CCHC"/>
    <property type="match status" value="1"/>
</dbReference>
<dbReference type="AlphaFoldDB" id="A0AA36CYM2"/>
<evidence type="ECO:0000256" key="7">
    <source>
        <dbReference type="SAM" id="MobiDB-lite"/>
    </source>
</evidence>
<dbReference type="EMBL" id="CATQJA010002651">
    <property type="protein sequence ID" value="CAJ0577490.1"/>
    <property type="molecule type" value="Genomic_DNA"/>
</dbReference>
<accession>A0AA36CYM2</accession>
<feature type="compositionally biased region" description="Basic and acidic residues" evidence="7">
    <location>
        <begin position="747"/>
        <end position="758"/>
    </location>
</feature>
<dbReference type="Proteomes" id="UP001177023">
    <property type="component" value="Unassembled WGS sequence"/>
</dbReference>
<evidence type="ECO:0000259" key="9">
    <source>
        <dbReference type="PROSITE" id="PS50158"/>
    </source>
</evidence>
<dbReference type="InterPro" id="IPR014891">
    <property type="entry name" value="DWNN_domain"/>
</dbReference>
<evidence type="ECO:0000313" key="11">
    <source>
        <dbReference type="EMBL" id="CAJ0577490.1"/>
    </source>
</evidence>
<dbReference type="SUPFAM" id="SSF57850">
    <property type="entry name" value="RING/U-box"/>
    <property type="match status" value="1"/>
</dbReference>
<evidence type="ECO:0000313" key="12">
    <source>
        <dbReference type="Proteomes" id="UP001177023"/>
    </source>
</evidence>
<dbReference type="InterPro" id="IPR025829">
    <property type="entry name" value="Zn_knuckle_CX2CX3GHX4C"/>
</dbReference>
<comment type="subcellular location">
    <subcellularLocation>
        <location evidence="1">Nucleus</location>
    </subcellularLocation>
</comment>
<protein>
    <recommendedName>
        <fullName evidence="13">E3 ubiquitin-protein ligase RBBP6</fullName>
    </recommendedName>
</protein>
<feature type="compositionally biased region" description="Basic and acidic residues" evidence="7">
    <location>
        <begin position="696"/>
        <end position="712"/>
    </location>
</feature>
<dbReference type="PROSITE" id="PS50089">
    <property type="entry name" value="ZF_RING_2"/>
    <property type="match status" value="1"/>
</dbReference>
<feature type="compositionally biased region" description="Basic and acidic residues" evidence="7">
    <location>
        <begin position="538"/>
        <end position="644"/>
    </location>
</feature>
<name>A0AA36CYM2_9BILA</name>
<dbReference type="GO" id="GO:0019899">
    <property type="term" value="F:enzyme binding"/>
    <property type="evidence" value="ECO:0007669"/>
    <property type="project" value="UniProtKB-ARBA"/>
</dbReference>
<dbReference type="GO" id="GO:0005737">
    <property type="term" value="C:cytoplasm"/>
    <property type="evidence" value="ECO:0007669"/>
    <property type="project" value="UniProtKB-ARBA"/>
</dbReference>
<feature type="domain" description="RING-type" evidence="8">
    <location>
        <begin position="240"/>
        <end position="280"/>
    </location>
</feature>
<feature type="compositionally biased region" description="Basic and acidic residues" evidence="7">
    <location>
        <begin position="664"/>
        <end position="688"/>
    </location>
</feature>
<dbReference type="CDD" id="cd16620">
    <property type="entry name" value="vRING-HC-C4C4_RBBP6"/>
    <property type="match status" value="1"/>
</dbReference>
<feature type="compositionally biased region" description="Basic and acidic residues" evidence="7">
    <location>
        <begin position="1037"/>
        <end position="1046"/>
    </location>
</feature>
<feature type="compositionally biased region" description="Basic and acidic residues" evidence="7">
    <location>
        <begin position="989"/>
        <end position="1017"/>
    </location>
</feature>
<feature type="compositionally biased region" description="Basic and acidic residues" evidence="7">
    <location>
        <begin position="766"/>
        <end position="809"/>
    </location>
</feature>
<keyword evidence="2" id="KW-0479">Metal-binding</keyword>